<dbReference type="PRINTS" id="PR00463">
    <property type="entry name" value="EP450I"/>
</dbReference>
<dbReference type="SUPFAM" id="SSF48264">
    <property type="entry name" value="Cytochrome P450"/>
    <property type="match status" value="1"/>
</dbReference>
<comment type="similarity">
    <text evidence="2">Belongs to the cytochrome P450 family.</text>
</comment>
<dbReference type="EMBL" id="MG886384">
    <property type="protein sequence ID" value="AVY05508.1"/>
    <property type="molecule type" value="Genomic_DNA"/>
</dbReference>
<keyword evidence="5 6" id="KW-0408">Iron</keyword>
<evidence type="ECO:0000313" key="8">
    <source>
        <dbReference type="EMBL" id="AVY05508.1"/>
    </source>
</evidence>
<reference evidence="8" key="1">
    <citation type="submission" date="2018-02" db="EMBL/GenBank/DDBJ databases">
        <title>Biosynthetic Pathway for Furanosteroid Demethoxyviridin and Identification of an Unusual Pregnane Side-chain Cleavage.</title>
        <authorList>
            <person name="Wang G.-Q."/>
            <person name="Chen G.-D."/>
            <person name="Qin S.-Y."/>
            <person name="Hu D."/>
            <person name="Awakawa T."/>
            <person name="Li S.-Y."/>
            <person name="Lv J.-M."/>
            <person name="Wang C.-X."/>
            <person name="Yao X.-S."/>
            <person name="Abe I."/>
            <person name="Gao H."/>
        </authorList>
    </citation>
    <scope>NUCLEOTIDE SEQUENCE</scope>
    <source>
        <strain evidence="8">JNvid</strain>
    </source>
</reference>
<gene>
    <name evidence="8" type="primary">vidA</name>
</gene>
<evidence type="ECO:0000256" key="2">
    <source>
        <dbReference type="ARBA" id="ARBA00010617"/>
    </source>
</evidence>
<dbReference type="AlphaFoldDB" id="A0A2R4QF40"/>
<accession>A0A2R4QF40</accession>
<evidence type="ECO:0000256" key="6">
    <source>
        <dbReference type="PIRSR" id="PIRSR602401-1"/>
    </source>
</evidence>
<dbReference type="InterPro" id="IPR002401">
    <property type="entry name" value="Cyt_P450_E_grp-I"/>
</dbReference>
<protein>
    <submittedName>
        <fullName evidence="8">Cytochrome P450 monooxygenase</fullName>
    </submittedName>
</protein>
<comment type="cofactor">
    <cofactor evidence="1 6">
        <name>heme</name>
        <dbReference type="ChEBI" id="CHEBI:30413"/>
    </cofactor>
</comment>
<proteinExistence type="inferred from homology"/>
<evidence type="ECO:0000256" key="5">
    <source>
        <dbReference type="ARBA" id="ARBA00023004"/>
    </source>
</evidence>
<feature type="binding site" description="axial binding residue" evidence="6">
    <location>
        <position position="526"/>
    </location>
    <ligand>
        <name>heme</name>
        <dbReference type="ChEBI" id="CHEBI:30413"/>
    </ligand>
    <ligandPart>
        <name>Fe</name>
        <dbReference type="ChEBI" id="CHEBI:18248"/>
    </ligandPart>
</feature>
<dbReference type="Pfam" id="PF00067">
    <property type="entry name" value="p450"/>
    <property type="match status" value="2"/>
</dbReference>
<keyword evidence="8" id="KW-0560">Oxidoreductase</keyword>
<evidence type="ECO:0000256" key="3">
    <source>
        <dbReference type="ARBA" id="ARBA00022617"/>
    </source>
</evidence>
<dbReference type="PRINTS" id="PR00385">
    <property type="entry name" value="P450"/>
</dbReference>
<dbReference type="GO" id="GO:0016705">
    <property type="term" value="F:oxidoreductase activity, acting on paired donors, with incorporation or reduction of molecular oxygen"/>
    <property type="evidence" value="ECO:0007669"/>
    <property type="project" value="InterPro"/>
</dbReference>
<feature type="transmembrane region" description="Helical" evidence="7">
    <location>
        <begin position="13"/>
        <end position="34"/>
    </location>
</feature>
<dbReference type="PANTHER" id="PTHR24305">
    <property type="entry name" value="CYTOCHROME P450"/>
    <property type="match status" value="1"/>
</dbReference>
<dbReference type="GO" id="GO:0004497">
    <property type="term" value="F:monooxygenase activity"/>
    <property type="evidence" value="ECO:0007669"/>
    <property type="project" value="UniProtKB-KW"/>
</dbReference>
<name>A0A2R4QF40_9PEZI</name>
<keyword evidence="7" id="KW-0472">Membrane</keyword>
<keyword evidence="3 6" id="KW-0349">Heme</keyword>
<keyword evidence="7" id="KW-0812">Transmembrane</keyword>
<organism evidence="8">
    <name type="scientific">Nodulisporium sp</name>
    <dbReference type="NCBI Taxonomy" id="1897413"/>
    <lineage>
        <taxon>Eukaryota</taxon>
        <taxon>Fungi</taxon>
        <taxon>Dikarya</taxon>
        <taxon>Ascomycota</taxon>
        <taxon>Pezizomycotina</taxon>
        <taxon>Sordariomycetes</taxon>
        <taxon>Xylariomycetidae</taxon>
        <taxon>Xylariales</taxon>
        <taxon>Xylariaceae</taxon>
        <taxon>Nodulisporium</taxon>
    </lineage>
</organism>
<keyword evidence="8" id="KW-0503">Monooxygenase</keyword>
<dbReference type="GO" id="GO:0005506">
    <property type="term" value="F:iron ion binding"/>
    <property type="evidence" value="ECO:0007669"/>
    <property type="project" value="InterPro"/>
</dbReference>
<dbReference type="InterPro" id="IPR050121">
    <property type="entry name" value="Cytochrome_P450_monoxygenase"/>
</dbReference>
<dbReference type="GO" id="GO:0020037">
    <property type="term" value="F:heme binding"/>
    <property type="evidence" value="ECO:0007669"/>
    <property type="project" value="InterPro"/>
</dbReference>
<dbReference type="InterPro" id="IPR036396">
    <property type="entry name" value="Cyt_P450_sf"/>
</dbReference>
<dbReference type="PANTHER" id="PTHR24305:SF232">
    <property type="entry name" value="P450, PUTATIVE (EUROFUNG)-RELATED"/>
    <property type="match status" value="1"/>
</dbReference>
<keyword evidence="4 6" id="KW-0479">Metal-binding</keyword>
<evidence type="ECO:0000256" key="7">
    <source>
        <dbReference type="SAM" id="Phobius"/>
    </source>
</evidence>
<keyword evidence="7" id="KW-1133">Transmembrane helix</keyword>
<feature type="transmembrane region" description="Helical" evidence="7">
    <location>
        <begin position="149"/>
        <end position="168"/>
    </location>
</feature>
<dbReference type="InterPro" id="IPR001128">
    <property type="entry name" value="Cyt_P450"/>
</dbReference>
<dbReference type="Gene3D" id="1.10.630.10">
    <property type="entry name" value="Cytochrome P450"/>
    <property type="match status" value="1"/>
</dbReference>
<evidence type="ECO:0000256" key="1">
    <source>
        <dbReference type="ARBA" id="ARBA00001971"/>
    </source>
</evidence>
<evidence type="ECO:0000256" key="4">
    <source>
        <dbReference type="ARBA" id="ARBA00022723"/>
    </source>
</evidence>
<sequence length="580" mass="65714">MAFPSLSILPTGIPAWAIWLGSTLGVLFLLYRWALPKPIPGIKYNPEAVKSIFGDMGAMIKHTKETQELYDWMVEQNLKLQSPIIQLFVRPLGKPWVVITDYREAQDVLVRRTKQFVKSDWFAGVSGGVMPESHIFMKTTERFKRQRRWIQGVMTPTFLNTVAAYHIYHVCTDLMTLWEQKSRLAQGRPFDAAQDINRAALDAIWTIVFGSESSKSITRAQLELYSGNETVDLPASMDAPVKLPSAPYPPAIHAVHTLTQSIETGLKSPIPWLAHWALRQTKGMKEAFRSKDIFIGEEIAKSLRRSSGQSKDAEVTCAIDDMLRKEISLAEKENREAALHTTSIYDEILSLLIAAHDTTSTAISWMLKFMADNQDVQKKLREELRASYPDAAKERRPPTIREITNITAHYRDAVMEEVFRCSQTEAAISRTAVEDTQILGHHIPKGTEVFFMSNGPSTHSPAFHIDESLRTPACSAAKDHLAWTWDPKTMAVFDPERWLSVNESGQKVFNPANGPLLTFGLGERGCYGRRMAYTEMRVFLTLIIWTYSLERCPEELSGYRAIDKLVHAPQQCYIRPVKLI</sequence>